<gene>
    <name evidence="4" type="ORF">F511_12451</name>
</gene>
<feature type="compositionally biased region" description="Low complexity" evidence="2">
    <location>
        <begin position="680"/>
        <end position="701"/>
    </location>
</feature>
<dbReference type="EMBL" id="KV003133">
    <property type="protein sequence ID" value="KZV37433.1"/>
    <property type="molecule type" value="Genomic_DNA"/>
</dbReference>
<feature type="compositionally biased region" description="Basic residues" evidence="2">
    <location>
        <begin position="702"/>
        <end position="717"/>
    </location>
</feature>
<proteinExistence type="predicted"/>
<organism evidence="4 5">
    <name type="scientific">Dorcoceras hygrometricum</name>
    <dbReference type="NCBI Taxonomy" id="472368"/>
    <lineage>
        <taxon>Eukaryota</taxon>
        <taxon>Viridiplantae</taxon>
        <taxon>Streptophyta</taxon>
        <taxon>Embryophyta</taxon>
        <taxon>Tracheophyta</taxon>
        <taxon>Spermatophyta</taxon>
        <taxon>Magnoliopsida</taxon>
        <taxon>eudicotyledons</taxon>
        <taxon>Gunneridae</taxon>
        <taxon>Pentapetalae</taxon>
        <taxon>asterids</taxon>
        <taxon>lamiids</taxon>
        <taxon>Lamiales</taxon>
        <taxon>Gesneriaceae</taxon>
        <taxon>Didymocarpoideae</taxon>
        <taxon>Trichosporeae</taxon>
        <taxon>Loxocarpinae</taxon>
        <taxon>Dorcoceras</taxon>
    </lineage>
</organism>
<dbReference type="GO" id="GO:0003676">
    <property type="term" value="F:nucleic acid binding"/>
    <property type="evidence" value="ECO:0007669"/>
    <property type="project" value="InterPro"/>
</dbReference>
<evidence type="ECO:0000259" key="3">
    <source>
        <dbReference type="PROSITE" id="PS50158"/>
    </source>
</evidence>
<keyword evidence="1" id="KW-0863">Zinc-finger</keyword>
<sequence>MVAALINNAIQIYFDSVFGMADAGMVQMFKALDSSGLRGFLECYSAIYEAALVEFFHNASVRDDKVFNAVQGKCEPSCSTTPSPKCKLALPIKSEEEPDVEVLLRNRQRKLMLMKLMILLNSWNDSVLHSQYQSADEAKRKMKRRRVGVSADEIQQILFAMRKFSRDFSQEKPAGSWIVVRRRFGKPDLVVSWSDLSGTSVRRYLEESKSDEHHYFPTLRISLPVNISSIVAKPLLLTVVDFLRFPAVDDAALSRVGSVEFPLPRRFHCYHFRRHWLARRRTRRSYSVLSVRVSVDWYFRSGFRSELLGTFVVVIVSQKLRYGFELVLQLGNKHGYICMLAGVLCILCYRVVIACCCSVLITDSEGTPELDWSKISSWNSKGTPKLVRQFTSRSAGNIKLVHQLDVGEARRSSAEYEDQFKRRIKSRIEVQNAQVHNSSSADQVQCTRAVIDRTLSLRAGTEMESSWAPQPNFKPASWYRDGIGLGKKLSANQLEDQLERRPSERTTRKRPVLWRTGRWKGDHLREQLAKDQFCGELDVRVCCAKSEQKIKKRTTQNLGDSRKPARTRSTSQKSPRRGGRNKSNHEGGGTRRRVRAAAERESGGSINRSPTVPHASGRERAKRNRFLEGLNEDLYFLVLASSPTSYADAVDKTMHIEEGLRNRRSRVQPQAAQGARPNVQGAQPPQFSQSSQQPQQSAQQSGRHRFRPRGHQCKKKQGSSSSGSGSSSSSSSPRATFCGQCGGKHPSTQRVGVQGVCNLCGKYGHFARVCPLTGSQQTAAPPQGRSCGSSRGHSFPIQQQRMGETQHRPFQQPVSQGNRHFTVGGGRLRQSGPRPEARLLCHPTLEGLTRSARTDSPRQVGRNKFRRGCGGVHRRRRREVGGERGWRLLLGLGFVIDVLSSKPPKSTLSRQAIDLDRPNGPGSNG</sequence>
<dbReference type="Proteomes" id="UP000250235">
    <property type="component" value="Unassembled WGS sequence"/>
</dbReference>
<feature type="region of interest" description="Disordered" evidence="2">
    <location>
        <begin position="660"/>
        <end position="739"/>
    </location>
</feature>
<dbReference type="SMART" id="SM00343">
    <property type="entry name" value="ZnF_C2HC"/>
    <property type="match status" value="1"/>
</dbReference>
<reference evidence="4 5" key="1">
    <citation type="journal article" date="2015" name="Proc. Natl. Acad. Sci. U.S.A.">
        <title>The resurrection genome of Boea hygrometrica: A blueprint for survival of dehydration.</title>
        <authorList>
            <person name="Xiao L."/>
            <person name="Yang G."/>
            <person name="Zhang L."/>
            <person name="Yang X."/>
            <person name="Zhao S."/>
            <person name="Ji Z."/>
            <person name="Zhou Q."/>
            <person name="Hu M."/>
            <person name="Wang Y."/>
            <person name="Chen M."/>
            <person name="Xu Y."/>
            <person name="Jin H."/>
            <person name="Xiao X."/>
            <person name="Hu G."/>
            <person name="Bao F."/>
            <person name="Hu Y."/>
            <person name="Wan P."/>
            <person name="Li L."/>
            <person name="Deng X."/>
            <person name="Kuang T."/>
            <person name="Xiang C."/>
            <person name="Zhu J.K."/>
            <person name="Oliver M.J."/>
            <person name="He Y."/>
        </authorList>
    </citation>
    <scope>NUCLEOTIDE SEQUENCE [LARGE SCALE GENOMIC DNA]</scope>
    <source>
        <strain evidence="5">cv. XS01</strain>
    </source>
</reference>
<protein>
    <recommendedName>
        <fullName evidence="3">CCHC-type domain-containing protein</fullName>
    </recommendedName>
</protein>
<keyword evidence="1" id="KW-0479">Metal-binding</keyword>
<feature type="region of interest" description="Disordered" evidence="2">
    <location>
        <begin position="901"/>
        <end position="925"/>
    </location>
</feature>
<keyword evidence="5" id="KW-1185">Reference proteome</keyword>
<feature type="domain" description="CCHC-type" evidence="3">
    <location>
        <begin position="757"/>
        <end position="771"/>
    </location>
</feature>
<feature type="compositionally biased region" description="Low complexity" evidence="2">
    <location>
        <begin position="718"/>
        <end position="732"/>
    </location>
</feature>
<evidence type="ECO:0000256" key="2">
    <source>
        <dbReference type="SAM" id="MobiDB-lite"/>
    </source>
</evidence>
<dbReference type="InterPro" id="IPR001878">
    <property type="entry name" value="Znf_CCHC"/>
</dbReference>
<accession>A0A2Z7BS64</accession>
<evidence type="ECO:0000313" key="5">
    <source>
        <dbReference type="Proteomes" id="UP000250235"/>
    </source>
</evidence>
<dbReference type="AlphaFoldDB" id="A0A2Z7BS64"/>
<name>A0A2Z7BS64_9LAMI</name>
<evidence type="ECO:0000256" key="1">
    <source>
        <dbReference type="PROSITE-ProRule" id="PRU00047"/>
    </source>
</evidence>
<feature type="region of interest" description="Disordered" evidence="2">
    <location>
        <begin position="553"/>
        <end position="620"/>
    </location>
</feature>
<dbReference type="PROSITE" id="PS50158">
    <property type="entry name" value="ZF_CCHC"/>
    <property type="match status" value="1"/>
</dbReference>
<dbReference type="GO" id="GO:0008270">
    <property type="term" value="F:zinc ion binding"/>
    <property type="evidence" value="ECO:0007669"/>
    <property type="project" value="UniProtKB-KW"/>
</dbReference>
<evidence type="ECO:0000313" key="4">
    <source>
        <dbReference type="EMBL" id="KZV37433.1"/>
    </source>
</evidence>
<keyword evidence="1" id="KW-0862">Zinc</keyword>